<dbReference type="Gene3D" id="3.40.50.12780">
    <property type="entry name" value="N-terminal domain of ligase-like"/>
    <property type="match status" value="1"/>
</dbReference>
<dbReference type="InterPro" id="IPR050237">
    <property type="entry name" value="ATP-dep_AMP-bd_enzyme"/>
</dbReference>
<dbReference type="SUPFAM" id="SSF56801">
    <property type="entry name" value="Acetyl-CoA synthetase-like"/>
    <property type="match status" value="1"/>
</dbReference>
<dbReference type="PANTHER" id="PTHR43767:SF1">
    <property type="entry name" value="NONRIBOSOMAL PEPTIDE SYNTHASE PES1 (EUROFUNG)-RELATED"/>
    <property type="match status" value="1"/>
</dbReference>
<organism evidence="3 4">
    <name type="scientific">Acidocella aquatica</name>
    <dbReference type="NCBI Taxonomy" id="1922313"/>
    <lineage>
        <taxon>Bacteria</taxon>
        <taxon>Pseudomonadati</taxon>
        <taxon>Pseudomonadota</taxon>
        <taxon>Alphaproteobacteria</taxon>
        <taxon>Acetobacterales</taxon>
        <taxon>Acidocellaceae</taxon>
        <taxon>Acidocella</taxon>
    </lineage>
</organism>
<keyword evidence="4" id="KW-1185">Reference proteome</keyword>
<dbReference type="Pfam" id="PF13193">
    <property type="entry name" value="AMP-binding_C"/>
    <property type="match status" value="1"/>
</dbReference>
<reference evidence="4" key="1">
    <citation type="journal article" date="2019" name="Int. J. Syst. Evol. Microbiol.">
        <title>The Global Catalogue of Microorganisms (GCM) 10K type strain sequencing project: providing services to taxonomists for standard genome sequencing and annotation.</title>
        <authorList>
            <consortium name="The Broad Institute Genomics Platform"/>
            <consortium name="The Broad Institute Genome Sequencing Center for Infectious Disease"/>
            <person name="Wu L."/>
            <person name="Ma J."/>
        </authorList>
    </citation>
    <scope>NUCLEOTIDE SEQUENCE [LARGE SCALE GENOMIC DNA]</scope>
    <source>
        <strain evidence="4">NBRC 112502</strain>
    </source>
</reference>
<feature type="domain" description="AMP-dependent synthetase/ligase" evidence="1">
    <location>
        <begin position="17"/>
        <end position="375"/>
    </location>
</feature>
<comment type="caution">
    <text evidence="3">The sequence shown here is derived from an EMBL/GenBank/DDBJ whole genome shotgun (WGS) entry which is preliminary data.</text>
</comment>
<name>A0ABQ6A6E8_9PROT</name>
<evidence type="ECO:0000259" key="1">
    <source>
        <dbReference type="Pfam" id="PF00501"/>
    </source>
</evidence>
<accession>A0ABQ6A6E8</accession>
<feature type="domain" description="AMP-binding enzyme C-terminal" evidence="2">
    <location>
        <begin position="425"/>
        <end position="500"/>
    </location>
</feature>
<dbReference type="InterPro" id="IPR000873">
    <property type="entry name" value="AMP-dep_synth/lig_dom"/>
</dbReference>
<dbReference type="InterPro" id="IPR042099">
    <property type="entry name" value="ANL_N_sf"/>
</dbReference>
<evidence type="ECO:0000313" key="3">
    <source>
        <dbReference type="EMBL" id="GLR66867.1"/>
    </source>
</evidence>
<protein>
    <submittedName>
        <fullName evidence="3">Acyl-CoA synthetase</fullName>
    </submittedName>
</protein>
<evidence type="ECO:0000313" key="4">
    <source>
        <dbReference type="Proteomes" id="UP001156641"/>
    </source>
</evidence>
<proteinExistence type="predicted"/>
<gene>
    <name evidence="3" type="ORF">GCM10010909_15470</name>
</gene>
<dbReference type="Pfam" id="PF00501">
    <property type="entry name" value="AMP-binding"/>
    <property type="match status" value="1"/>
</dbReference>
<dbReference type="EMBL" id="BSOS01000041">
    <property type="protein sequence ID" value="GLR66867.1"/>
    <property type="molecule type" value="Genomic_DNA"/>
</dbReference>
<evidence type="ECO:0000259" key="2">
    <source>
        <dbReference type="Pfam" id="PF13193"/>
    </source>
</evidence>
<dbReference type="Gene3D" id="3.30.300.30">
    <property type="match status" value="1"/>
</dbReference>
<dbReference type="InterPro" id="IPR045851">
    <property type="entry name" value="AMP-bd_C_sf"/>
</dbReference>
<dbReference type="InterPro" id="IPR025110">
    <property type="entry name" value="AMP-bd_C"/>
</dbReference>
<dbReference type="RefSeq" id="WP_284257572.1">
    <property type="nucleotide sequence ID" value="NZ_BSOS01000041.1"/>
</dbReference>
<dbReference type="PANTHER" id="PTHR43767">
    <property type="entry name" value="LONG-CHAIN-FATTY-ACID--COA LIGASE"/>
    <property type="match status" value="1"/>
</dbReference>
<dbReference type="Proteomes" id="UP001156641">
    <property type="component" value="Unassembled WGS sequence"/>
</dbReference>
<sequence length="519" mass="57327">MWVYPEIHFLADLVTYHARRAPRKLALVYGEQRYDYAALEVESARAANALLAEGVKPGDRVVFFGKNSADFFLALFGTARSGGCFVPLNWRLAASELVQVAADAAPVFAIIEEEFEPVWREVRAAAGITAGYCVIGDTRRLCVWSGGHTAVLPRLHLREDDAVIQLYTSGTTGVPKGVVHTHASFNHSRLSEHLERAFDWREGDMFLYALPNFHLLGVALSLQCLYNGVALCIQKQFHPQEFLIGIARSRPTLLVLTPTMIQLLIDHPDAAGTDFSSLKLLMYAGSPISLGLLKRALSIMPCQFMQFYGQTETSGPVSLLRPDEHNLEVEQTLKSCGRPLPLIRMRVVDEQGNDVPDGTPGELLICAPSASAGYWNRPEETDQRFKDGWYASGDVAYRDAEGLFYIYDRLKDLIVSGGENIYCAEVENVLSLHPAVASVAVIGVPDPRWGEAVKAVVVLHVDMTVSHDELLNFCRKNLAGYKVPKSIDFVDAFPLTGTGKVSKKDIRAPYWAGMQRSVA</sequence>
<dbReference type="NCBIfam" id="NF004837">
    <property type="entry name" value="PRK06187.1"/>
    <property type="match status" value="1"/>
</dbReference>